<dbReference type="NCBIfam" id="TIGR00229">
    <property type="entry name" value="sensory_box"/>
    <property type="match status" value="1"/>
</dbReference>
<dbReference type="Gene3D" id="3.30.450.20">
    <property type="entry name" value="PAS domain"/>
    <property type="match status" value="1"/>
</dbReference>
<evidence type="ECO:0000256" key="1">
    <source>
        <dbReference type="ARBA" id="ARBA00023224"/>
    </source>
</evidence>
<dbReference type="InterPro" id="IPR035965">
    <property type="entry name" value="PAS-like_dom_sf"/>
</dbReference>
<dbReference type="PROSITE" id="PS50111">
    <property type="entry name" value="CHEMOTAXIS_TRANSDUC_2"/>
    <property type="match status" value="1"/>
</dbReference>
<proteinExistence type="predicted"/>
<dbReference type="EMBL" id="FOXU01000008">
    <property type="protein sequence ID" value="SFQ69971.1"/>
    <property type="molecule type" value="Genomic_DNA"/>
</dbReference>
<dbReference type="PANTHER" id="PTHR32089:SF114">
    <property type="entry name" value="METHYL-ACCEPTING CHEMOTAXIS PROTEIN MCPB"/>
    <property type="match status" value="1"/>
</dbReference>
<dbReference type="CDD" id="cd00130">
    <property type="entry name" value="PAS"/>
    <property type="match status" value="1"/>
</dbReference>
<dbReference type="SUPFAM" id="SSF58104">
    <property type="entry name" value="Methyl-accepting chemotaxis protein (MCP) signaling domain"/>
    <property type="match status" value="1"/>
</dbReference>
<feature type="domain" description="Methyl-accepting transducer" evidence="4">
    <location>
        <begin position="134"/>
        <end position="302"/>
    </location>
</feature>
<evidence type="ECO:0000256" key="2">
    <source>
        <dbReference type="PROSITE-ProRule" id="PRU00284"/>
    </source>
</evidence>
<evidence type="ECO:0000256" key="3">
    <source>
        <dbReference type="SAM" id="Coils"/>
    </source>
</evidence>
<dbReference type="InterPro" id="IPR000014">
    <property type="entry name" value="PAS"/>
</dbReference>
<sequence>MNYSQTEEVNDMTVVEALEKNLAIIRFDLDRRVAYVNENFAKEIGYSVSELMGKQHKELCFPTFTKSPEYEKLWKDLMSGNTLQDKVERKSKLGNSVMLEATYMPIIGSTGKVLGVTKVATNVTKRHEILLSVTEELKEMSMELSTRAEVGTNRSEELLQRIDEIATGSKENTASLQSLQGQADSIRGIVQTIREIAAQTNLLALNAAIEAARAGEHGRGFNVVAQEVRKLAGRVENSIVEVRENIEGIAKQVEKVTTSNSNSQTSIEKSQKEIRSALEEFKDISSAAIKLESQAAEFVKLI</sequence>
<name>A0A1I6AMP0_9BACI</name>
<evidence type="ECO:0000259" key="4">
    <source>
        <dbReference type="PROSITE" id="PS50111"/>
    </source>
</evidence>
<dbReference type="GO" id="GO:0016020">
    <property type="term" value="C:membrane"/>
    <property type="evidence" value="ECO:0007669"/>
    <property type="project" value="InterPro"/>
</dbReference>
<gene>
    <name evidence="6" type="ORF">SAMN05421670_3485</name>
</gene>
<protein>
    <submittedName>
        <fullName evidence="6">Methyl-accepting chemotaxis sensory transducer with Pas/Pac sensor</fullName>
    </submittedName>
</protein>
<keyword evidence="7" id="KW-1185">Reference proteome</keyword>
<dbReference type="Proteomes" id="UP000198734">
    <property type="component" value="Unassembled WGS sequence"/>
</dbReference>
<accession>A0A1I6AMP0</accession>
<dbReference type="Gene3D" id="1.10.287.950">
    <property type="entry name" value="Methyl-accepting chemotaxis protein"/>
    <property type="match status" value="1"/>
</dbReference>
<evidence type="ECO:0000313" key="7">
    <source>
        <dbReference type="Proteomes" id="UP000198734"/>
    </source>
</evidence>
<dbReference type="AlphaFoldDB" id="A0A1I6AMP0"/>
<keyword evidence="1 2" id="KW-0807">Transducer</keyword>
<dbReference type="InterPro" id="IPR004089">
    <property type="entry name" value="MCPsignal_dom"/>
</dbReference>
<dbReference type="Pfam" id="PF08448">
    <property type="entry name" value="PAS_4"/>
    <property type="match status" value="1"/>
</dbReference>
<dbReference type="PROSITE" id="PS50112">
    <property type="entry name" value="PAS"/>
    <property type="match status" value="1"/>
</dbReference>
<dbReference type="InterPro" id="IPR013656">
    <property type="entry name" value="PAS_4"/>
</dbReference>
<keyword evidence="3" id="KW-0175">Coiled coil</keyword>
<feature type="coiled-coil region" evidence="3">
    <location>
        <begin position="260"/>
        <end position="287"/>
    </location>
</feature>
<evidence type="ECO:0000313" key="6">
    <source>
        <dbReference type="EMBL" id="SFQ69971.1"/>
    </source>
</evidence>
<dbReference type="SMART" id="SM00283">
    <property type="entry name" value="MA"/>
    <property type="match status" value="1"/>
</dbReference>
<dbReference type="STRING" id="126156.SAMN05421670_3485"/>
<reference evidence="7" key="1">
    <citation type="submission" date="2016-10" db="EMBL/GenBank/DDBJ databases">
        <authorList>
            <person name="Varghese N."/>
            <person name="Submissions S."/>
        </authorList>
    </citation>
    <scope>NUCLEOTIDE SEQUENCE [LARGE SCALE GENOMIC DNA]</scope>
    <source>
        <strain evidence="7">DSM 11706</strain>
    </source>
</reference>
<dbReference type="GO" id="GO:0007165">
    <property type="term" value="P:signal transduction"/>
    <property type="evidence" value="ECO:0007669"/>
    <property type="project" value="UniProtKB-KW"/>
</dbReference>
<evidence type="ECO:0000259" key="5">
    <source>
        <dbReference type="PROSITE" id="PS50112"/>
    </source>
</evidence>
<organism evidence="6 7">
    <name type="scientific">Psychrobacillus psychrotolerans</name>
    <dbReference type="NCBI Taxonomy" id="126156"/>
    <lineage>
        <taxon>Bacteria</taxon>
        <taxon>Bacillati</taxon>
        <taxon>Bacillota</taxon>
        <taxon>Bacilli</taxon>
        <taxon>Bacillales</taxon>
        <taxon>Bacillaceae</taxon>
        <taxon>Psychrobacillus</taxon>
    </lineage>
</organism>
<dbReference type="Pfam" id="PF00015">
    <property type="entry name" value="MCPsignal"/>
    <property type="match status" value="1"/>
</dbReference>
<dbReference type="PANTHER" id="PTHR32089">
    <property type="entry name" value="METHYL-ACCEPTING CHEMOTAXIS PROTEIN MCPB"/>
    <property type="match status" value="1"/>
</dbReference>
<feature type="domain" description="PAS" evidence="5">
    <location>
        <begin position="24"/>
        <end position="55"/>
    </location>
</feature>
<dbReference type="SUPFAM" id="SSF55785">
    <property type="entry name" value="PYP-like sensor domain (PAS domain)"/>
    <property type="match status" value="1"/>
</dbReference>